<feature type="domain" description="Alpha-N-acetylglucosaminidase C-terminal" evidence="4">
    <location>
        <begin position="459"/>
        <end position="719"/>
    </location>
</feature>
<dbReference type="PROSITE" id="PS51257">
    <property type="entry name" value="PROKAR_LIPOPROTEIN"/>
    <property type="match status" value="1"/>
</dbReference>
<dbReference type="AlphaFoldDB" id="A0A413VYV5"/>
<dbReference type="Gene3D" id="1.20.120.670">
    <property type="entry name" value="N-acetyl-b-d-glucoasminidase"/>
    <property type="match status" value="1"/>
</dbReference>
<accession>A0A413VYV5</accession>
<gene>
    <name evidence="5" type="ORF">DW888_02610</name>
</gene>
<dbReference type="Pfam" id="PF12972">
    <property type="entry name" value="NAGLU_C"/>
    <property type="match status" value="1"/>
</dbReference>
<dbReference type="Proteomes" id="UP000284379">
    <property type="component" value="Unassembled WGS sequence"/>
</dbReference>
<protein>
    <submittedName>
        <fullName evidence="5">Alpha-N-acetylglucosaminidase</fullName>
    </submittedName>
</protein>
<comment type="caution">
    <text evidence="5">The sequence shown here is derived from an EMBL/GenBank/DDBJ whole genome shotgun (WGS) entry which is preliminary data.</text>
</comment>
<evidence type="ECO:0000259" key="4">
    <source>
        <dbReference type="Pfam" id="PF12972"/>
    </source>
</evidence>
<proteinExistence type="predicted"/>
<reference evidence="5 6" key="1">
    <citation type="submission" date="2018-08" db="EMBL/GenBank/DDBJ databases">
        <title>A genome reference for cultivated species of the human gut microbiota.</title>
        <authorList>
            <person name="Zou Y."/>
            <person name="Xue W."/>
            <person name="Luo G."/>
        </authorList>
    </citation>
    <scope>NUCLEOTIDE SEQUENCE [LARGE SCALE GENOMIC DNA]</scope>
    <source>
        <strain evidence="5 6">AM40-30BH</strain>
    </source>
</reference>
<feature type="domain" description="Alpha-N-acetylglucosaminidase tim-barrel" evidence="2">
    <location>
        <begin position="121"/>
        <end position="450"/>
    </location>
</feature>
<dbReference type="Pfam" id="PF12971">
    <property type="entry name" value="NAGLU_N"/>
    <property type="match status" value="1"/>
</dbReference>
<evidence type="ECO:0000256" key="1">
    <source>
        <dbReference type="ARBA" id="ARBA00022801"/>
    </source>
</evidence>
<dbReference type="EMBL" id="QSGO01000001">
    <property type="protein sequence ID" value="RHB38765.1"/>
    <property type="molecule type" value="Genomic_DNA"/>
</dbReference>
<evidence type="ECO:0000259" key="2">
    <source>
        <dbReference type="Pfam" id="PF05089"/>
    </source>
</evidence>
<dbReference type="InterPro" id="IPR024733">
    <property type="entry name" value="NAGLU_tim-barrel"/>
</dbReference>
<name>A0A413VYV5_9BACE</name>
<dbReference type="GO" id="GO:0005975">
    <property type="term" value="P:carbohydrate metabolic process"/>
    <property type="evidence" value="ECO:0007669"/>
    <property type="project" value="UniProtKB-ARBA"/>
</dbReference>
<dbReference type="Gene3D" id="3.30.379.10">
    <property type="entry name" value="Chitobiase/beta-hexosaminidase domain 2-like"/>
    <property type="match status" value="1"/>
</dbReference>
<dbReference type="SUPFAM" id="SSF51445">
    <property type="entry name" value="(Trans)glycosidases"/>
    <property type="match status" value="1"/>
</dbReference>
<dbReference type="PANTHER" id="PTHR12872">
    <property type="entry name" value="ALPHA-N-ACETYLGLUCOSAMINIDASE"/>
    <property type="match status" value="1"/>
</dbReference>
<evidence type="ECO:0000259" key="3">
    <source>
        <dbReference type="Pfam" id="PF12971"/>
    </source>
</evidence>
<dbReference type="InterPro" id="IPR024732">
    <property type="entry name" value="NAGLU_C"/>
</dbReference>
<sequence length="732" mass="85064">MRRILLLFFTSMVMYGCSMSTESDQPVSELAERLLPDNNSSSFVFEKLSSDSDFFELEQAADDRIIIRGNNGVSIARGLNHYLRNYCHKSVSWCGNNLSELPVPLPPVREKVRVTASFPYRYYLNYCTYSYSMAFWDWEQWEKEIDRMALQGINMPLMAVYSQYAVWQNTLRRLNFSEDDIRKFLPGAGYEAWWLMGNLEGFGGPVTPEFIARQTDLQQKMLKRMRELGMKPVFQGFYGMVPNALKEKFPDARIKDQGIWGTYQRPAFLDPTDPLFDKLAAIYYEEQKNLFGEAQFFGGDPFHEGGTSEGINVKLAAQKILQAMRKVNPQAVWVLQGWQHNPVKELMEGVKPGETIILDLMACERPQWGGVKTSMFHKPEGHWNHQWIWCALPNFGGKTGLHGKMSSYASGPVFAKHHPMGKNISGIGTAPEGIGTIPVVYDMVYDMAWRTDSIHIPQWLDNYTYYRYGTEDNNCNKAWKLLSETIYECHNELGGPVESYICARPSDTIQHVSTWGNAVMFYDPMKVVKAWDLLYQSRKRFNHSDTYEYDLTDVTRQVLSDYAKYLHERMVLAFQKKDKERFMEYSGKFLNIIKDEDRLLSTRKEFMLGTWLAEAEKAGGTPEEKRRFVTNAKRLITTWTDTDSDLHDYANKEWSGLLIDFYLPRWEAYVTYKTSLLYGKKLPYPDYSKMEQEWVLTNSTYLSRVNPEGTIAVVEDLYKRYHTEIEQNYQKN</sequence>
<dbReference type="Pfam" id="PF05089">
    <property type="entry name" value="NAGLU"/>
    <property type="match status" value="1"/>
</dbReference>
<dbReference type="InterPro" id="IPR029018">
    <property type="entry name" value="Hex-like_dom2"/>
</dbReference>
<dbReference type="InterPro" id="IPR024240">
    <property type="entry name" value="NAGLU_N"/>
</dbReference>
<evidence type="ECO:0000313" key="5">
    <source>
        <dbReference type="EMBL" id="RHB38765.1"/>
    </source>
</evidence>
<feature type="domain" description="Alpha-N-acetylglucosaminidase N-terminal" evidence="3">
    <location>
        <begin position="25"/>
        <end position="106"/>
    </location>
</feature>
<dbReference type="GO" id="GO:0016787">
    <property type="term" value="F:hydrolase activity"/>
    <property type="evidence" value="ECO:0007669"/>
    <property type="project" value="UniProtKB-KW"/>
</dbReference>
<dbReference type="PANTHER" id="PTHR12872:SF1">
    <property type="entry name" value="ALPHA-N-ACETYLGLUCOSAMINIDASE"/>
    <property type="match status" value="1"/>
</dbReference>
<keyword evidence="1" id="KW-0378">Hydrolase</keyword>
<dbReference type="Gene3D" id="3.20.20.80">
    <property type="entry name" value="Glycosidases"/>
    <property type="match status" value="1"/>
</dbReference>
<dbReference type="InterPro" id="IPR017853">
    <property type="entry name" value="GH"/>
</dbReference>
<dbReference type="InterPro" id="IPR007781">
    <property type="entry name" value="NAGLU"/>
</dbReference>
<organism evidence="5 6">
    <name type="scientific">Bacteroides nordii</name>
    <dbReference type="NCBI Taxonomy" id="291645"/>
    <lineage>
        <taxon>Bacteria</taxon>
        <taxon>Pseudomonadati</taxon>
        <taxon>Bacteroidota</taxon>
        <taxon>Bacteroidia</taxon>
        <taxon>Bacteroidales</taxon>
        <taxon>Bacteroidaceae</taxon>
        <taxon>Bacteroides</taxon>
    </lineage>
</organism>
<dbReference type="RefSeq" id="WP_122200821.1">
    <property type="nucleotide sequence ID" value="NZ_CABJFV010000001.1"/>
</dbReference>
<evidence type="ECO:0000313" key="6">
    <source>
        <dbReference type="Proteomes" id="UP000284379"/>
    </source>
</evidence>